<dbReference type="Pfam" id="PF08852">
    <property type="entry name" value="DUF1822"/>
    <property type="match status" value="1"/>
</dbReference>
<name>A0A2T1DBR1_9CYAN</name>
<dbReference type="Proteomes" id="UP000238634">
    <property type="component" value="Unassembled WGS sequence"/>
</dbReference>
<organism evidence="1 2">
    <name type="scientific">Phormidesmis priestleyi ULC007</name>
    <dbReference type="NCBI Taxonomy" id="1920490"/>
    <lineage>
        <taxon>Bacteria</taxon>
        <taxon>Bacillati</taxon>
        <taxon>Cyanobacteriota</taxon>
        <taxon>Cyanophyceae</taxon>
        <taxon>Leptolyngbyales</taxon>
        <taxon>Leptolyngbyaceae</taxon>
        <taxon>Phormidesmis</taxon>
    </lineage>
</organism>
<dbReference type="RefSeq" id="WP_073070377.1">
    <property type="nucleotide sequence ID" value="NZ_MPPI01000007.1"/>
</dbReference>
<dbReference type="AlphaFoldDB" id="A0A2T1DBR1"/>
<comment type="caution">
    <text evidence="1">The sequence shown here is derived from an EMBL/GenBank/DDBJ whole genome shotgun (WGS) entry which is preliminary data.</text>
</comment>
<protein>
    <submittedName>
        <fullName evidence="1">DUF1822 domain-containing protein</fullName>
    </submittedName>
</protein>
<sequence length="374" mass="41979">MSDLLLNLPEADQQQIWRQTQPFVIPHDRWNAYLNQLSVNALLPWLRQESPQTKIWTNAAALSSIWSLVNGTAFTLNGLRLVVIPTEAIDHDELRIPQEWVDLPSWAADYYLAVQVEPDEGWVKVWGYTTHHTLKTRGHFDADDRTYSLSEDDLISDLNILWLSRELELSEPTRAEVAPLPALSLEQANNLLDRLANPAIVPRLAVPFQLWGALLEHGGWRQQLSQRRQGFPAQTSVLQWLRTGVSALAQQIGWEQIELQPALAGARGSETSTPTPALSRRLAIAGQIYELRVIPHPENIWRFELGNTAPGGLVPGGFKLRLLTEDLQPFEGNEAIAQTAVEVIAIEVALEAGEGLVWETEPIAEGFDQEILRF</sequence>
<dbReference type="InterPro" id="IPR014951">
    <property type="entry name" value="DUF1822"/>
</dbReference>
<evidence type="ECO:0000313" key="2">
    <source>
        <dbReference type="Proteomes" id="UP000238634"/>
    </source>
</evidence>
<reference evidence="1 2" key="2">
    <citation type="submission" date="2018-03" db="EMBL/GenBank/DDBJ databases">
        <title>The ancient ancestry and fast evolution of plastids.</title>
        <authorList>
            <person name="Moore K.R."/>
            <person name="Magnabosco C."/>
            <person name="Momper L."/>
            <person name="Gold D.A."/>
            <person name="Bosak T."/>
            <person name="Fournier G.P."/>
        </authorList>
    </citation>
    <scope>NUCLEOTIDE SEQUENCE [LARGE SCALE GENOMIC DNA]</scope>
    <source>
        <strain evidence="1 2">ULC007</strain>
    </source>
</reference>
<reference evidence="1 2" key="1">
    <citation type="submission" date="2018-02" db="EMBL/GenBank/DDBJ databases">
        <authorList>
            <person name="Cohen D.B."/>
            <person name="Kent A.D."/>
        </authorList>
    </citation>
    <scope>NUCLEOTIDE SEQUENCE [LARGE SCALE GENOMIC DNA]</scope>
    <source>
        <strain evidence="1 2">ULC007</strain>
    </source>
</reference>
<dbReference type="EMBL" id="PVWG01000022">
    <property type="protein sequence ID" value="PSB17928.1"/>
    <property type="molecule type" value="Genomic_DNA"/>
</dbReference>
<dbReference type="STRING" id="1920490.GCA_001895925_04258"/>
<evidence type="ECO:0000313" key="1">
    <source>
        <dbReference type="EMBL" id="PSB17928.1"/>
    </source>
</evidence>
<gene>
    <name evidence="1" type="ORF">C7B65_17180</name>
</gene>
<proteinExistence type="predicted"/>
<accession>A0A2T1DBR1</accession>
<keyword evidence="2" id="KW-1185">Reference proteome</keyword>
<dbReference type="OrthoDB" id="526290at2"/>